<evidence type="ECO:0000313" key="1">
    <source>
        <dbReference type="EMBL" id="KAJ4445141.1"/>
    </source>
</evidence>
<protein>
    <submittedName>
        <fullName evidence="1">Uncharacterized protein</fullName>
    </submittedName>
</protein>
<dbReference type="PANTHER" id="PTHR10957">
    <property type="entry name" value="RAP1 GTPASE-GDP DISSOCIATION STIMULATOR 1"/>
    <property type="match status" value="1"/>
</dbReference>
<evidence type="ECO:0000313" key="2">
    <source>
        <dbReference type="Proteomes" id="UP001148838"/>
    </source>
</evidence>
<dbReference type="Proteomes" id="UP001148838">
    <property type="component" value="Unassembled WGS sequence"/>
</dbReference>
<gene>
    <name evidence="1" type="ORF">ANN_06942</name>
</gene>
<dbReference type="EMBL" id="JAJSOF020000011">
    <property type="protein sequence ID" value="KAJ4445141.1"/>
    <property type="molecule type" value="Genomic_DNA"/>
</dbReference>
<name>A0ABQ8TGP2_PERAM</name>
<dbReference type="InterPro" id="IPR040144">
    <property type="entry name" value="RAP1GDS1"/>
</dbReference>
<accession>A0ABQ8TGP2</accession>
<sequence>MLEIPTFPVVFKLLGTLRMVIDGQGSAACKLGRKKDLISRLVTWCGTEDHPGVQGEANRLLAWLINKSRY</sequence>
<proteinExistence type="predicted"/>
<organism evidence="1 2">
    <name type="scientific">Periplaneta americana</name>
    <name type="common">American cockroach</name>
    <name type="synonym">Blatta americana</name>
    <dbReference type="NCBI Taxonomy" id="6978"/>
    <lineage>
        <taxon>Eukaryota</taxon>
        <taxon>Metazoa</taxon>
        <taxon>Ecdysozoa</taxon>
        <taxon>Arthropoda</taxon>
        <taxon>Hexapoda</taxon>
        <taxon>Insecta</taxon>
        <taxon>Pterygota</taxon>
        <taxon>Neoptera</taxon>
        <taxon>Polyneoptera</taxon>
        <taxon>Dictyoptera</taxon>
        <taxon>Blattodea</taxon>
        <taxon>Blattoidea</taxon>
        <taxon>Blattidae</taxon>
        <taxon>Blattinae</taxon>
        <taxon>Periplaneta</taxon>
    </lineage>
</organism>
<keyword evidence="2" id="KW-1185">Reference proteome</keyword>
<reference evidence="1 2" key="1">
    <citation type="journal article" date="2022" name="Allergy">
        <title>Genome assembly and annotation of Periplaneta americana reveal a comprehensive cockroach allergen profile.</title>
        <authorList>
            <person name="Wang L."/>
            <person name="Xiong Q."/>
            <person name="Saelim N."/>
            <person name="Wang L."/>
            <person name="Nong W."/>
            <person name="Wan A.T."/>
            <person name="Shi M."/>
            <person name="Liu X."/>
            <person name="Cao Q."/>
            <person name="Hui J.H.L."/>
            <person name="Sookrung N."/>
            <person name="Leung T.F."/>
            <person name="Tungtrongchitr A."/>
            <person name="Tsui S.K.W."/>
        </authorList>
    </citation>
    <scope>NUCLEOTIDE SEQUENCE [LARGE SCALE GENOMIC DNA]</scope>
    <source>
        <strain evidence="1">PWHHKU_190912</strain>
    </source>
</reference>
<comment type="caution">
    <text evidence="1">The sequence shown here is derived from an EMBL/GenBank/DDBJ whole genome shotgun (WGS) entry which is preliminary data.</text>
</comment>